<comment type="caution">
    <text evidence="1">The sequence shown here is derived from an EMBL/GenBank/DDBJ whole genome shotgun (WGS) entry which is preliminary data.</text>
</comment>
<proteinExistence type="predicted"/>
<dbReference type="AlphaFoldDB" id="A0AAD7IHL0"/>
<accession>A0AAD7IHL0</accession>
<protein>
    <submittedName>
        <fullName evidence="1">Uncharacterized protein</fullName>
    </submittedName>
</protein>
<evidence type="ECO:0000313" key="2">
    <source>
        <dbReference type="Proteomes" id="UP001215598"/>
    </source>
</evidence>
<evidence type="ECO:0000313" key="1">
    <source>
        <dbReference type="EMBL" id="KAJ7743142.1"/>
    </source>
</evidence>
<keyword evidence="2" id="KW-1185">Reference proteome</keyword>
<reference evidence="1" key="1">
    <citation type="submission" date="2023-03" db="EMBL/GenBank/DDBJ databases">
        <title>Massive genome expansion in bonnet fungi (Mycena s.s.) driven by repeated elements and novel gene families across ecological guilds.</title>
        <authorList>
            <consortium name="Lawrence Berkeley National Laboratory"/>
            <person name="Harder C.B."/>
            <person name="Miyauchi S."/>
            <person name="Viragh M."/>
            <person name="Kuo A."/>
            <person name="Thoen E."/>
            <person name="Andreopoulos B."/>
            <person name="Lu D."/>
            <person name="Skrede I."/>
            <person name="Drula E."/>
            <person name="Henrissat B."/>
            <person name="Morin E."/>
            <person name="Kohler A."/>
            <person name="Barry K."/>
            <person name="LaButti K."/>
            <person name="Morin E."/>
            <person name="Salamov A."/>
            <person name="Lipzen A."/>
            <person name="Mereny Z."/>
            <person name="Hegedus B."/>
            <person name="Baldrian P."/>
            <person name="Stursova M."/>
            <person name="Weitz H."/>
            <person name="Taylor A."/>
            <person name="Grigoriev I.V."/>
            <person name="Nagy L.G."/>
            <person name="Martin F."/>
            <person name="Kauserud H."/>
        </authorList>
    </citation>
    <scope>NUCLEOTIDE SEQUENCE</scope>
    <source>
        <strain evidence="1">CBHHK182m</strain>
    </source>
</reference>
<dbReference type="EMBL" id="JARKIB010000092">
    <property type="protein sequence ID" value="KAJ7743142.1"/>
    <property type="molecule type" value="Genomic_DNA"/>
</dbReference>
<name>A0AAD7IHL0_9AGAR</name>
<dbReference type="Proteomes" id="UP001215598">
    <property type="component" value="Unassembled WGS sequence"/>
</dbReference>
<organism evidence="1 2">
    <name type="scientific">Mycena metata</name>
    <dbReference type="NCBI Taxonomy" id="1033252"/>
    <lineage>
        <taxon>Eukaryota</taxon>
        <taxon>Fungi</taxon>
        <taxon>Dikarya</taxon>
        <taxon>Basidiomycota</taxon>
        <taxon>Agaricomycotina</taxon>
        <taxon>Agaricomycetes</taxon>
        <taxon>Agaricomycetidae</taxon>
        <taxon>Agaricales</taxon>
        <taxon>Marasmiineae</taxon>
        <taxon>Mycenaceae</taxon>
        <taxon>Mycena</taxon>
    </lineage>
</organism>
<sequence>MYSFSSPGILKDAFDVTIARDGHKWLLVTPKGNGFLETRQLAHLNHSTTSEAATWSETKHPCFWFDSDWDRRPQPWSDLLAALLTIEPKAPLRRTGRTQKMTAEMGGEREAIEVEVVVNEDELCKVCYYCGEFESDRLGEETFSKVAGDGFTSTYSCPAVRLLEGSSPIPNTLGSQCTALPMKERKAQRAKRTGSGST</sequence>
<gene>
    <name evidence="1" type="ORF">B0H16DRAFT_1014591</name>
</gene>